<sequence>MDFKIVWSPTARLDLRDIVSFIAEDDPGIAERFGLKIIDYAERASRFPKAGRTVPEFRDDKLREFIFHSYRVIYRVNEENKIIEIARVWHAARGIPKI</sequence>
<gene>
    <name evidence="3" type="ORF">MAG551_01357</name>
</gene>
<organism evidence="3 4">
    <name type="scientific">Candidatus Scalindua arabica</name>
    <dbReference type="NCBI Taxonomy" id="1127984"/>
    <lineage>
        <taxon>Bacteria</taxon>
        <taxon>Pseudomonadati</taxon>
        <taxon>Planctomycetota</taxon>
        <taxon>Candidatus Brocadiia</taxon>
        <taxon>Candidatus Brocadiales</taxon>
        <taxon>Candidatus Scalinduaceae</taxon>
        <taxon>Candidatus Scalindua</taxon>
    </lineage>
</organism>
<evidence type="ECO:0000256" key="1">
    <source>
        <dbReference type="ARBA" id="ARBA00006226"/>
    </source>
</evidence>
<evidence type="ECO:0000256" key="2">
    <source>
        <dbReference type="ARBA" id="ARBA00022649"/>
    </source>
</evidence>
<dbReference type="Proteomes" id="UP000722750">
    <property type="component" value="Unassembled WGS sequence"/>
</dbReference>
<comment type="similarity">
    <text evidence="1">Belongs to the RelE toxin family.</text>
</comment>
<keyword evidence="2" id="KW-1277">Toxin-antitoxin system</keyword>
<evidence type="ECO:0000313" key="3">
    <source>
        <dbReference type="EMBL" id="MBS1258300.1"/>
    </source>
</evidence>
<proteinExistence type="inferred from homology"/>
<dbReference type="Pfam" id="PF05016">
    <property type="entry name" value="ParE_toxin"/>
    <property type="match status" value="1"/>
</dbReference>
<protein>
    <recommendedName>
        <fullName evidence="5">Plasmid stabilization system protein</fullName>
    </recommendedName>
</protein>
<name>A0A942A0S5_9BACT</name>
<dbReference type="EMBL" id="JAANXD010000057">
    <property type="protein sequence ID" value="MBS1258300.1"/>
    <property type="molecule type" value="Genomic_DNA"/>
</dbReference>
<accession>A0A942A0S5</accession>
<dbReference type="AlphaFoldDB" id="A0A942A0S5"/>
<dbReference type="InterPro" id="IPR051803">
    <property type="entry name" value="TA_system_RelE-like_toxin"/>
</dbReference>
<dbReference type="PANTHER" id="PTHR33755">
    <property type="entry name" value="TOXIN PARE1-RELATED"/>
    <property type="match status" value="1"/>
</dbReference>
<dbReference type="InterPro" id="IPR007712">
    <property type="entry name" value="RelE/ParE_toxin"/>
</dbReference>
<dbReference type="SUPFAM" id="SSF143011">
    <property type="entry name" value="RelE-like"/>
    <property type="match status" value="1"/>
</dbReference>
<dbReference type="PANTHER" id="PTHR33755:SF5">
    <property type="entry name" value="TYPE II TOXIN-ANTITOXIN SYSTEM RELE_PARE FAMILY TOXIN"/>
    <property type="match status" value="1"/>
</dbReference>
<dbReference type="Gene3D" id="3.30.2310.20">
    <property type="entry name" value="RelE-like"/>
    <property type="match status" value="1"/>
</dbReference>
<evidence type="ECO:0008006" key="5">
    <source>
        <dbReference type="Google" id="ProtNLM"/>
    </source>
</evidence>
<comment type="caution">
    <text evidence="3">The sequence shown here is derived from an EMBL/GenBank/DDBJ whole genome shotgun (WGS) entry which is preliminary data.</text>
</comment>
<reference evidence="3" key="1">
    <citation type="journal article" date="2021" name="ISME J.">
        <title>Fine-scale metabolic discontinuity in a stratified prokaryote microbiome of a Red Sea deep halocline.</title>
        <authorList>
            <person name="Michoud G."/>
            <person name="Ngugi D.K."/>
            <person name="Barozzi A."/>
            <person name="Merlino G."/>
            <person name="Calleja M.L."/>
            <person name="Delgado-Huertas A."/>
            <person name="Moran X.A.G."/>
            <person name="Daffonchio D."/>
        </authorList>
    </citation>
    <scope>NUCLEOTIDE SEQUENCE</scope>
    <source>
        <strain evidence="3">SuakinDeep_MAG55_1</strain>
    </source>
</reference>
<evidence type="ECO:0000313" key="4">
    <source>
        <dbReference type="Proteomes" id="UP000722750"/>
    </source>
</evidence>
<dbReference type="InterPro" id="IPR035093">
    <property type="entry name" value="RelE/ParE_toxin_dom_sf"/>
</dbReference>